<keyword evidence="1" id="KW-1133">Transmembrane helix</keyword>
<dbReference type="AlphaFoldDB" id="V5BCD7"/>
<evidence type="ECO:0000256" key="1">
    <source>
        <dbReference type="SAM" id="Phobius"/>
    </source>
</evidence>
<gene>
    <name evidence="2" type="ORF">TCDM_08394</name>
</gene>
<keyword evidence="1" id="KW-0812">Transmembrane</keyword>
<keyword evidence="1" id="KW-0472">Membrane</keyword>
<evidence type="ECO:0000313" key="3">
    <source>
        <dbReference type="Proteomes" id="UP000017861"/>
    </source>
</evidence>
<evidence type="ECO:0000313" key="2">
    <source>
        <dbReference type="EMBL" id="ESS63732.1"/>
    </source>
</evidence>
<accession>V5BCD7</accession>
<sequence>MEFLKKKLYNWLAAATGYVPWKCRVFFDPKSLWTPPSPSPLLFFFPLCCCLGFWVYFFFLFVHLCVLTVCGVARKTEEMALLRVTATAELFLEDEGGIVREQLQAAEFFVCNAKRTMSWPPPALSKYEALLLHGGEWLEKEEGDEVTLGERDGGGARAGPVSSLLCPIGWAAFQGV</sequence>
<comment type="caution">
    <text evidence="2">The sequence shown here is derived from an EMBL/GenBank/DDBJ whole genome shotgun (WGS) entry which is preliminary data.</text>
</comment>
<reference evidence="2 3" key="1">
    <citation type="journal article" date="2014" name="Genome Announc.">
        <title>Trypanosoma cruzi Clone Dm28c Draft Genome Sequence.</title>
        <authorList>
            <person name="Grisard E.C."/>
            <person name="Teixeira S.M."/>
            <person name="de Almeida L.G."/>
            <person name="Stoco P.H."/>
            <person name="Gerber A.L."/>
            <person name="Talavera-Lopez C."/>
            <person name="Lima O.C."/>
            <person name="Andersson B."/>
            <person name="de Vasconcelos A.T."/>
        </authorList>
    </citation>
    <scope>NUCLEOTIDE SEQUENCE [LARGE SCALE GENOMIC DNA]</scope>
    <source>
        <strain evidence="2 3">Dm28c</strain>
    </source>
</reference>
<feature type="transmembrane region" description="Helical" evidence="1">
    <location>
        <begin position="41"/>
        <end position="73"/>
    </location>
</feature>
<protein>
    <submittedName>
        <fullName evidence="2">Uncharacterized protein</fullName>
    </submittedName>
</protein>
<dbReference type="EMBL" id="AYLP01000115">
    <property type="protein sequence ID" value="ESS63732.1"/>
    <property type="molecule type" value="Genomic_DNA"/>
</dbReference>
<dbReference type="VEuPathDB" id="TriTrypDB:TCDM_08394"/>
<proteinExistence type="predicted"/>
<name>V5BCD7_TRYCR</name>
<dbReference type="Proteomes" id="UP000017861">
    <property type="component" value="Unassembled WGS sequence"/>
</dbReference>
<organism evidence="2 3">
    <name type="scientific">Trypanosoma cruzi Dm28c</name>
    <dbReference type="NCBI Taxonomy" id="1416333"/>
    <lineage>
        <taxon>Eukaryota</taxon>
        <taxon>Discoba</taxon>
        <taxon>Euglenozoa</taxon>
        <taxon>Kinetoplastea</taxon>
        <taxon>Metakinetoplastina</taxon>
        <taxon>Trypanosomatida</taxon>
        <taxon>Trypanosomatidae</taxon>
        <taxon>Trypanosoma</taxon>
        <taxon>Schizotrypanum</taxon>
    </lineage>
</organism>